<dbReference type="Gene3D" id="1.20.120.530">
    <property type="entry name" value="GntR ligand-binding domain-like"/>
    <property type="match status" value="1"/>
</dbReference>
<comment type="caution">
    <text evidence="5">The sequence shown here is derived from an EMBL/GenBank/DDBJ whole genome shotgun (WGS) entry which is preliminary data.</text>
</comment>
<dbReference type="InterPro" id="IPR008920">
    <property type="entry name" value="TF_FadR/GntR_C"/>
</dbReference>
<dbReference type="InterPro" id="IPR000524">
    <property type="entry name" value="Tscrpt_reg_HTH_GntR"/>
</dbReference>
<accession>A0A917YK62</accession>
<dbReference type="SUPFAM" id="SSF46785">
    <property type="entry name" value="Winged helix' DNA-binding domain"/>
    <property type="match status" value="1"/>
</dbReference>
<keyword evidence="6" id="KW-1185">Reference proteome</keyword>
<dbReference type="InterPro" id="IPR011711">
    <property type="entry name" value="GntR_C"/>
</dbReference>
<feature type="domain" description="HTH gntR-type" evidence="4">
    <location>
        <begin position="9"/>
        <end position="76"/>
    </location>
</feature>
<dbReference type="PANTHER" id="PTHR43537:SF53">
    <property type="entry name" value="HTH-TYPE TRANSCRIPTIONAL REPRESSOR NANR"/>
    <property type="match status" value="1"/>
</dbReference>
<dbReference type="InterPro" id="IPR036388">
    <property type="entry name" value="WH-like_DNA-bd_sf"/>
</dbReference>
<dbReference type="EMBL" id="BMLP01000003">
    <property type="protein sequence ID" value="GGO32616.1"/>
    <property type="molecule type" value="Genomic_DNA"/>
</dbReference>
<dbReference type="SMART" id="SM00345">
    <property type="entry name" value="HTH_GNTR"/>
    <property type="match status" value="1"/>
</dbReference>
<evidence type="ECO:0000259" key="4">
    <source>
        <dbReference type="PROSITE" id="PS50949"/>
    </source>
</evidence>
<keyword evidence="3" id="KW-0804">Transcription</keyword>
<keyword evidence="1" id="KW-0805">Transcription regulation</keyword>
<keyword evidence="2" id="KW-0238">DNA-binding</keyword>
<reference evidence="5 6" key="1">
    <citation type="journal article" date="2014" name="Int. J. Syst. Evol. Microbiol.">
        <title>Complete genome sequence of Corynebacterium casei LMG S-19264T (=DSM 44701T), isolated from a smear-ripened cheese.</title>
        <authorList>
            <consortium name="US DOE Joint Genome Institute (JGI-PGF)"/>
            <person name="Walter F."/>
            <person name="Albersmeier A."/>
            <person name="Kalinowski J."/>
            <person name="Ruckert C."/>
        </authorList>
    </citation>
    <scope>NUCLEOTIDE SEQUENCE [LARGE SCALE GENOMIC DNA]</scope>
    <source>
        <strain evidence="5 6">CGMCC 1.7029</strain>
    </source>
</reference>
<evidence type="ECO:0000313" key="5">
    <source>
        <dbReference type="EMBL" id="GGO32616.1"/>
    </source>
</evidence>
<dbReference type="RefSeq" id="WP_146286764.1">
    <property type="nucleotide sequence ID" value="NZ_BMLP01000003.1"/>
</dbReference>
<evidence type="ECO:0000256" key="3">
    <source>
        <dbReference type="ARBA" id="ARBA00023163"/>
    </source>
</evidence>
<dbReference type="InterPro" id="IPR036390">
    <property type="entry name" value="WH_DNA-bd_sf"/>
</dbReference>
<dbReference type="PRINTS" id="PR00035">
    <property type="entry name" value="HTHGNTR"/>
</dbReference>
<dbReference type="PROSITE" id="PS50949">
    <property type="entry name" value="HTH_GNTR"/>
    <property type="match status" value="1"/>
</dbReference>
<name>A0A917YK62_9RHOB</name>
<evidence type="ECO:0000256" key="2">
    <source>
        <dbReference type="ARBA" id="ARBA00023125"/>
    </source>
</evidence>
<dbReference type="GO" id="GO:0003700">
    <property type="term" value="F:DNA-binding transcription factor activity"/>
    <property type="evidence" value="ECO:0007669"/>
    <property type="project" value="InterPro"/>
</dbReference>
<dbReference type="Proteomes" id="UP000598196">
    <property type="component" value="Unassembled WGS sequence"/>
</dbReference>
<dbReference type="OrthoDB" id="7618373at2"/>
<dbReference type="AlphaFoldDB" id="A0A917YK62"/>
<proteinExistence type="predicted"/>
<dbReference type="PANTHER" id="PTHR43537">
    <property type="entry name" value="TRANSCRIPTIONAL REGULATOR, GNTR FAMILY"/>
    <property type="match status" value="1"/>
</dbReference>
<dbReference type="GO" id="GO:0003677">
    <property type="term" value="F:DNA binding"/>
    <property type="evidence" value="ECO:0007669"/>
    <property type="project" value="UniProtKB-KW"/>
</dbReference>
<sequence length="228" mass="25731">MYHSKETVTGATAEICERIWLSIAEKRLRPGARLKEEQLAEIFDVSRARVRQALAVLESDGLVTIVPNRGAFVSEPGVDEARDVFHVRKQIEARVIERLIDRITDEEIQLLDDHLNNEREADQRGDTSAIIRLSGGFHLLLAELAGSSFLFGILRDLISRSSLITAIYRGRHLHNCGPDEHASLIECIRKRDKAGAMRIMQAHLQHVEDELDLTEEVPTTRDLRQALG</sequence>
<protein>
    <submittedName>
        <fullName evidence="5">GntR family transcriptional regulator</fullName>
    </submittedName>
</protein>
<dbReference type="Pfam" id="PF00392">
    <property type="entry name" value="GntR"/>
    <property type="match status" value="1"/>
</dbReference>
<dbReference type="Pfam" id="PF07729">
    <property type="entry name" value="FCD"/>
    <property type="match status" value="1"/>
</dbReference>
<dbReference type="SMART" id="SM00895">
    <property type="entry name" value="FCD"/>
    <property type="match status" value="1"/>
</dbReference>
<evidence type="ECO:0000313" key="6">
    <source>
        <dbReference type="Proteomes" id="UP000598196"/>
    </source>
</evidence>
<gene>
    <name evidence="5" type="ORF">GCM10010991_20440</name>
</gene>
<dbReference type="SUPFAM" id="SSF48008">
    <property type="entry name" value="GntR ligand-binding domain-like"/>
    <property type="match status" value="1"/>
</dbReference>
<dbReference type="Gene3D" id="1.10.10.10">
    <property type="entry name" value="Winged helix-like DNA-binding domain superfamily/Winged helix DNA-binding domain"/>
    <property type="match status" value="1"/>
</dbReference>
<dbReference type="CDD" id="cd07377">
    <property type="entry name" value="WHTH_GntR"/>
    <property type="match status" value="1"/>
</dbReference>
<evidence type="ECO:0000256" key="1">
    <source>
        <dbReference type="ARBA" id="ARBA00023015"/>
    </source>
</evidence>
<organism evidence="5 6">
    <name type="scientific">Gemmobacter aquaticus</name>
    <dbReference type="NCBI Taxonomy" id="490185"/>
    <lineage>
        <taxon>Bacteria</taxon>
        <taxon>Pseudomonadati</taxon>
        <taxon>Pseudomonadota</taxon>
        <taxon>Alphaproteobacteria</taxon>
        <taxon>Rhodobacterales</taxon>
        <taxon>Paracoccaceae</taxon>
        <taxon>Gemmobacter</taxon>
    </lineage>
</organism>